<protein>
    <submittedName>
        <fullName evidence="1">Uncharacterized protein</fullName>
    </submittedName>
</protein>
<comment type="caution">
    <text evidence="1">The sequence shown here is derived from an EMBL/GenBank/DDBJ whole genome shotgun (WGS) entry which is preliminary data.</text>
</comment>
<gene>
    <name evidence="1" type="ORF">Afe05nite_86350</name>
</gene>
<dbReference type="RefSeq" id="WP_203823115.1">
    <property type="nucleotide sequence ID" value="NZ_BAAABP010000005.1"/>
</dbReference>
<dbReference type="AlphaFoldDB" id="A0A919J935"/>
<name>A0A919J935_9ACTN</name>
<dbReference type="Proteomes" id="UP000598174">
    <property type="component" value="Unassembled WGS sequence"/>
</dbReference>
<dbReference type="EMBL" id="BOMM01000100">
    <property type="protein sequence ID" value="GIE16795.1"/>
    <property type="molecule type" value="Genomic_DNA"/>
</dbReference>
<accession>A0A919J935</accession>
<organism evidence="1 2">
    <name type="scientific">Paractinoplanes ferrugineus</name>
    <dbReference type="NCBI Taxonomy" id="113564"/>
    <lineage>
        <taxon>Bacteria</taxon>
        <taxon>Bacillati</taxon>
        <taxon>Actinomycetota</taxon>
        <taxon>Actinomycetes</taxon>
        <taxon>Micromonosporales</taxon>
        <taxon>Micromonosporaceae</taxon>
        <taxon>Paractinoplanes</taxon>
    </lineage>
</organism>
<reference evidence="1" key="1">
    <citation type="submission" date="2021-01" db="EMBL/GenBank/DDBJ databases">
        <title>Whole genome shotgun sequence of Actinoplanes ferrugineus NBRC 15555.</title>
        <authorList>
            <person name="Komaki H."/>
            <person name="Tamura T."/>
        </authorList>
    </citation>
    <scope>NUCLEOTIDE SEQUENCE</scope>
    <source>
        <strain evidence="1">NBRC 15555</strain>
    </source>
</reference>
<evidence type="ECO:0000313" key="1">
    <source>
        <dbReference type="EMBL" id="GIE16795.1"/>
    </source>
</evidence>
<sequence length="69" mass="7327">MIRIIRTDGTSVTTTRHTVKQVLAAKDRGVGILVGGPEELSYADVLEGAVSRPEHTLLPTEIASVEEAA</sequence>
<keyword evidence="2" id="KW-1185">Reference proteome</keyword>
<proteinExistence type="predicted"/>
<evidence type="ECO:0000313" key="2">
    <source>
        <dbReference type="Proteomes" id="UP000598174"/>
    </source>
</evidence>